<dbReference type="Pfam" id="PF00443">
    <property type="entry name" value="UCH"/>
    <property type="match status" value="1"/>
</dbReference>
<sequence length="109" mass="12292">MSNSYRNEINLVHQDNPPQPVHIYAEVPVSGNHSVLCRFEFYEKISLEPYLQASEPTRADYTLHAVLVHSGDNHGGHYVVFINPKGDGKRCSKNFLLIITGVELFIIIA</sequence>
<proteinExistence type="predicted"/>
<evidence type="ECO:0000313" key="2">
    <source>
        <dbReference type="EMBL" id="CAD7425913.1"/>
    </source>
</evidence>
<dbReference type="PROSITE" id="PS00973">
    <property type="entry name" value="USP_2"/>
    <property type="match status" value="1"/>
</dbReference>
<feature type="domain" description="Peptidase C19 ubiquitin carboxyl-terminal hydrolase" evidence="1">
    <location>
        <begin position="37"/>
        <end position="88"/>
    </location>
</feature>
<dbReference type="InterPro" id="IPR018200">
    <property type="entry name" value="USP_CS"/>
</dbReference>
<dbReference type="InterPro" id="IPR038765">
    <property type="entry name" value="Papain-like_cys_pep_sf"/>
</dbReference>
<accession>A0A7R9HKR3</accession>
<protein>
    <recommendedName>
        <fullName evidence="1">Peptidase C19 ubiquitin carboxyl-terminal hydrolase domain-containing protein</fullName>
    </recommendedName>
</protein>
<dbReference type="SUPFAM" id="SSF54001">
    <property type="entry name" value="Cysteine proteinases"/>
    <property type="match status" value="1"/>
</dbReference>
<evidence type="ECO:0000259" key="1">
    <source>
        <dbReference type="Pfam" id="PF00443"/>
    </source>
</evidence>
<dbReference type="EMBL" id="OB793063">
    <property type="protein sequence ID" value="CAD7425913.1"/>
    <property type="molecule type" value="Genomic_DNA"/>
</dbReference>
<dbReference type="GO" id="GO:0004843">
    <property type="term" value="F:cysteine-type deubiquitinase activity"/>
    <property type="evidence" value="ECO:0007669"/>
    <property type="project" value="InterPro"/>
</dbReference>
<reference evidence="2" key="1">
    <citation type="submission" date="2020-11" db="EMBL/GenBank/DDBJ databases">
        <authorList>
            <person name="Tran Van P."/>
        </authorList>
    </citation>
    <scope>NUCLEOTIDE SEQUENCE</scope>
</reference>
<name>A0A7R9HKR3_9NEOP</name>
<dbReference type="AlphaFoldDB" id="A0A7R9HKR3"/>
<dbReference type="GO" id="GO:0016579">
    <property type="term" value="P:protein deubiquitination"/>
    <property type="evidence" value="ECO:0007669"/>
    <property type="project" value="InterPro"/>
</dbReference>
<dbReference type="Gene3D" id="3.90.70.10">
    <property type="entry name" value="Cysteine proteinases"/>
    <property type="match status" value="1"/>
</dbReference>
<gene>
    <name evidence="2" type="ORF">TMSB3V08_LOCUS2815</name>
</gene>
<dbReference type="InterPro" id="IPR001394">
    <property type="entry name" value="Peptidase_C19_UCH"/>
</dbReference>
<organism evidence="2">
    <name type="scientific">Timema monikensis</name>
    <dbReference type="NCBI Taxonomy" id="170555"/>
    <lineage>
        <taxon>Eukaryota</taxon>
        <taxon>Metazoa</taxon>
        <taxon>Ecdysozoa</taxon>
        <taxon>Arthropoda</taxon>
        <taxon>Hexapoda</taxon>
        <taxon>Insecta</taxon>
        <taxon>Pterygota</taxon>
        <taxon>Neoptera</taxon>
        <taxon>Polyneoptera</taxon>
        <taxon>Phasmatodea</taxon>
        <taxon>Timematodea</taxon>
        <taxon>Timematoidea</taxon>
        <taxon>Timematidae</taxon>
        <taxon>Timema</taxon>
    </lineage>
</organism>